<evidence type="ECO:0000313" key="3">
    <source>
        <dbReference type="Proteomes" id="UP001174934"/>
    </source>
</evidence>
<feature type="transmembrane region" description="Helical" evidence="1">
    <location>
        <begin position="156"/>
        <end position="180"/>
    </location>
</feature>
<dbReference type="Proteomes" id="UP001174934">
    <property type="component" value="Unassembled WGS sequence"/>
</dbReference>
<feature type="transmembrane region" description="Helical" evidence="1">
    <location>
        <begin position="127"/>
        <end position="149"/>
    </location>
</feature>
<keyword evidence="1" id="KW-1133">Transmembrane helix</keyword>
<evidence type="ECO:0000313" key="2">
    <source>
        <dbReference type="EMBL" id="KAK0628452.1"/>
    </source>
</evidence>
<keyword evidence="1" id="KW-0812">Transmembrane</keyword>
<sequence length="196" mass="21163">MVVVVFYFTIMSRAGNSRLSCSHNQGRQPISAYQSSYSQKSDAQYSIFSSRCGCLNSRCHRRRLLPPTCLAHHPTIIGRRCVGFLASLPLRLCLRWRPGLGLLDFPCLSLLCRLGLLGLLHRQGVRSLLAVALVALLLGLLLAGCYCLAGSIGSGLVVVVAPRASSIALIVALPLSLYWASDDTSCKSVTCVSEPD</sequence>
<gene>
    <name evidence="2" type="ORF">B0T17DRAFT_153632</name>
</gene>
<organism evidence="2 3">
    <name type="scientific">Bombardia bombarda</name>
    <dbReference type="NCBI Taxonomy" id="252184"/>
    <lineage>
        <taxon>Eukaryota</taxon>
        <taxon>Fungi</taxon>
        <taxon>Dikarya</taxon>
        <taxon>Ascomycota</taxon>
        <taxon>Pezizomycotina</taxon>
        <taxon>Sordariomycetes</taxon>
        <taxon>Sordariomycetidae</taxon>
        <taxon>Sordariales</taxon>
        <taxon>Lasiosphaeriaceae</taxon>
        <taxon>Bombardia</taxon>
    </lineage>
</organism>
<dbReference type="AlphaFoldDB" id="A0AA39X7P5"/>
<dbReference type="EMBL" id="JAULSR010000002">
    <property type="protein sequence ID" value="KAK0628452.1"/>
    <property type="molecule type" value="Genomic_DNA"/>
</dbReference>
<comment type="caution">
    <text evidence="2">The sequence shown here is derived from an EMBL/GenBank/DDBJ whole genome shotgun (WGS) entry which is preliminary data.</text>
</comment>
<reference evidence="2" key="1">
    <citation type="submission" date="2023-06" db="EMBL/GenBank/DDBJ databases">
        <title>Genome-scale phylogeny and comparative genomics of the fungal order Sordariales.</title>
        <authorList>
            <consortium name="Lawrence Berkeley National Laboratory"/>
            <person name="Hensen N."/>
            <person name="Bonometti L."/>
            <person name="Westerberg I."/>
            <person name="Brannstrom I.O."/>
            <person name="Guillou S."/>
            <person name="Cros-Aarteil S."/>
            <person name="Calhoun S."/>
            <person name="Haridas S."/>
            <person name="Kuo A."/>
            <person name="Mondo S."/>
            <person name="Pangilinan J."/>
            <person name="Riley R."/>
            <person name="LaButti K."/>
            <person name="Andreopoulos B."/>
            <person name="Lipzen A."/>
            <person name="Chen C."/>
            <person name="Yanf M."/>
            <person name="Daum C."/>
            <person name="Ng V."/>
            <person name="Clum A."/>
            <person name="Steindorff A."/>
            <person name="Ohm R."/>
            <person name="Martin F."/>
            <person name="Silar P."/>
            <person name="Natvig D."/>
            <person name="Lalanne C."/>
            <person name="Gautier V."/>
            <person name="Ament-velasquez S.L."/>
            <person name="Kruys A."/>
            <person name="Hutchinson M.I."/>
            <person name="Powell A.J."/>
            <person name="Barry K."/>
            <person name="Miller A.N."/>
            <person name="Grigoriev I.V."/>
            <person name="Debuchy R."/>
            <person name="Gladieux P."/>
            <person name="Thoren M.H."/>
            <person name="Johannesson H."/>
        </authorList>
    </citation>
    <scope>NUCLEOTIDE SEQUENCE</scope>
    <source>
        <strain evidence="2">SMH3391-2</strain>
    </source>
</reference>
<evidence type="ECO:0000256" key="1">
    <source>
        <dbReference type="SAM" id="Phobius"/>
    </source>
</evidence>
<protein>
    <submittedName>
        <fullName evidence="2">Uncharacterized protein</fullName>
    </submittedName>
</protein>
<name>A0AA39X7P5_9PEZI</name>
<accession>A0AA39X7P5</accession>
<proteinExistence type="predicted"/>
<keyword evidence="1" id="KW-0472">Membrane</keyword>
<keyword evidence="3" id="KW-1185">Reference proteome</keyword>